<accession>A0A2N9Y3P2</accession>
<dbReference type="PANTHER" id="PTHR36924">
    <property type="entry name" value="ANTITOXIN HIGA-1"/>
    <property type="match status" value="1"/>
</dbReference>
<dbReference type="InterPro" id="IPR010982">
    <property type="entry name" value="Lambda_DNA-bd_dom_sf"/>
</dbReference>
<evidence type="ECO:0000259" key="2">
    <source>
        <dbReference type="PROSITE" id="PS50943"/>
    </source>
</evidence>
<reference evidence="3 4" key="1">
    <citation type="journal article" date="2017" name="MBio">
        <title>Type VI secretion-mediated competition in the bee gut microbiome.</title>
        <authorList>
            <person name="Steele M.I."/>
            <person name="Kwong W.K."/>
            <person name="Powell J.E."/>
            <person name="Whiteley M."/>
            <person name="Moran N.A."/>
        </authorList>
    </citation>
    <scope>NUCLEOTIDE SEQUENCE [LARGE SCALE GENOMIC DNA]</scope>
    <source>
        <strain evidence="3 4">PEB0171</strain>
    </source>
</reference>
<protein>
    <submittedName>
        <fullName evidence="3">Addiction module antidote protein, HigA family</fullName>
    </submittedName>
</protein>
<dbReference type="InterPro" id="IPR013430">
    <property type="entry name" value="Toxin_antidote_HigA"/>
</dbReference>
<dbReference type="PANTHER" id="PTHR36924:SF1">
    <property type="entry name" value="ANTITOXIN HIGA-1"/>
    <property type="match status" value="1"/>
</dbReference>
<dbReference type="RefSeq" id="WP_100117074.1">
    <property type="nucleotide sequence ID" value="NZ_MEIV01000053.1"/>
</dbReference>
<name>A0A2N9Y3P2_9NEIS</name>
<dbReference type="Proteomes" id="UP000231094">
    <property type="component" value="Unassembled WGS sequence"/>
</dbReference>
<dbReference type="NCBIfam" id="TIGR02607">
    <property type="entry name" value="antidote_HigA"/>
    <property type="match status" value="1"/>
</dbReference>
<dbReference type="GO" id="GO:0003677">
    <property type="term" value="F:DNA binding"/>
    <property type="evidence" value="ECO:0007669"/>
    <property type="project" value="UniProtKB-KW"/>
</dbReference>
<dbReference type="EMBL" id="MEIV01000053">
    <property type="protein sequence ID" value="PIT62079.1"/>
    <property type="molecule type" value="Genomic_DNA"/>
</dbReference>
<keyword evidence="1" id="KW-0238">DNA-binding</keyword>
<sequence length="94" mass="10303">MNMHNPCHAGEILKEYLENTSISTAAKHLGVTRTALSRIVNGKTGISADMAVKLSILLNTSPQFWLNLQVNYDLWKASQKSHADVVPLNTALSI</sequence>
<dbReference type="Pfam" id="PF01381">
    <property type="entry name" value="HTH_3"/>
    <property type="match status" value="1"/>
</dbReference>
<evidence type="ECO:0000313" key="4">
    <source>
        <dbReference type="Proteomes" id="UP000231094"/>
    </source>
</evidence>
<organism evidence="3 4">
    <name type="scientific">Snodgrassella alvi</name>
    <dbReference type="NCBI Taxonomy" id="1196083"/>
    <lineage>
        <taxon>Bacteria</taxon>
        <taxon>Pseudomonadati</taxon>
        <taxon>Pseudomonadota</taxon>
        <taxon>Betaproteobacteria</taxon>
        <taxon>Neisseriales</taxon>
        <taxon>Neisseriaceae</taxon>
        <taxon>Snodgrassella</taxon>
    </lineage>
</organism>
<dbReference type="SMART" id="SM00530">
    <property type="entry name" value="HTH_XRE"/>
    <property type="match status" value="1"/>
</dbReference>
<comment type="caution">
    <text evidence="3">The sequence shown here is derived from an EMBL/GenBank/DDBJ whole genome shotgun (WGS) entry which is preliminary data.</text>
</comment>
<dbReference type="SUPFAM" id="SSF47413">
    <property type="entry name" value="lambda repressor-like DNA-binding domains"/>
    <property type="match status" value="1"/>
</dbReference>
<dbReference type="PROSITE" id="PS50943">
    <property type="entry name" value="HTH_CROC1"/>
    <property type="match status" value="1"/>
</dbReference>
<proteinExistence type="predicted"/>
<gene>
    <name evidence="3" type="ORF">BHC47_06200</name>
</gene>
<dbReference type="AlphaFoldDB" id="A0A2N9Y3P2"/>
<evidence type="ECO:0000313" key="3">
    <source>
        <dbReference type="EMBL" id="PIT62079.1"/>
    </source>
</evidence>
<feature type="domain" description="HTH cro/C1-type" evidence="2">
    <location>
        <begin position="26"/>
        <end position="65"/>
    </location>
</feature>
<dbReference type="InterPro" id="IPR001387">
    <property type="entry name" value="Cro/C1-type_HTH"/>
</dbReference>
<dbReference type="Gene3D" id="1.10.260.40">
    <property type="entry name" value="lambda repressor-like DNA-binding domains"/>
    <property type="match status" value="1"/>
</dbReference>
<dbReference type="CDD" id="cd00093">
    <property type="entry name" value="HTH_XRE"/>
    <property type="match status" value="1"/>
</dbReference>
<evidence type="ECO:0000256" key="1">
    <source>
        <dbReference type="ARBA" id="ARBA00023125"/>
    </source>
</evidence>